<dbReference type="Proteomes" id="UP000774283">
    <property type="component" value="Unassembled WGS sequence"/>
</dbReference>
<accession>A0A9X5FB13</accession>
<comment type="caution">
    <text evidence="2">The sequence shown here is derived from an EMBL/GenBank/DDBJ whole genome shotgun (WGS) entry which is preliminary data.</text>
</comment>
<proteinExistence type="predicted"/>
<keyword evidence="3" id="KW-1185">Reference proteome</keyword>
<evidence type="ECO:0000259" key="1">
    <source>
        <dbReference type="Pfam" id="PF18726"/>
    </source>
</evidence>
<gene>
    <name evidence="2" type="ORF">HF995_00350</name>
</gene>
<evidence type="ECO:0000313" key="3">
    <source>
        <dbReference type="Proteomes" id="UP000774283"/>
    </source>
</evidence>
<dbReference type="RefSeq" id="WP_168445867.1">
    <property type="nucleotide sequence ID" value="NZ_JAAXOW010000001.1"/>
</dbReference>
<protein>
    <submittedName>
        <fullName evidence="2">Colicin transporter</fullName>
    </submittedName>
</protein>
<dbReference type="InterPro" id="IPR040891">
    <property type="entry name" value="HEPN_SAV_6107"/>
</dbReference>
<name>A0A9X5FB13_9MICO</name>
<sequence>MTTATHERYGSAPAGRLVLAYPASGAVVRADRSAAELPGVRAAGRLLERCDAEILAAQLSSDPADTFLHAHFAALRAAGAILEARGRAKVRGRGRNVWQLAGEFVPELAEWVQVFARSARVRAAIEAGDLSSVDAAVAEQALAAAEDFRDAVAVLLADAVAAARPAVVRAS</sequence>
<organism evidence="2 3">
    <name type="scientific">Sanguibacter hominis ATCC BAA-789</name>
    <dbReference type="NCBI Taxonomy" id="1312740"/>
    <lineage>
        <taxon>Bacteria</taxon>
        <taxon>Bacillati</taxon>
        <taxon>Actinomycetota</taxon>
        <taxon>Actinomycetes</taxon>
        <taxon>Micrococcales</taxon>
        <taxon>Sanguibacteraceae</taxon>
        <taxon>Sanguibacter</taxon>
    </lineage>
</organism>
<dbReference type="EMBL" id="JAAXOW010000001">
    <property type="protein sequence ID" value="NKX91737.1"/>
    <property type="molecule type" value="Genomic_DNA"/>
</dbReference>
<dbReference type="AlphaFoldDB" id="A0A9X5FB13"/>
<feature type="domain" description="SAV-6107-like HEPN" evidence="1">
    <location>
        <begin position="57"/>
        <end position="152"/>
    </location>
</feature>
<dbReference type="Pfam" id="PF18726">
    <property type="entry name" value="HEPN_SAV_6107"/>
    <property type="match status" value="1"/>
</dbReference>
<evidence type="ECO:0000313" key="2">
    <source>
        <dbReference type="EMBL" id="NKX91737.1"/>
    </source>
</evidence>
<reference evidence="2 3" key="1">
    <citation type="submission" date="2020-04" db="EMBL/GenBank/DDBJ databases">
        <title>MicrobeNet Type strains.</title>
        <authorList>
            <person name="Nicholson A.C."/>
        </authorList>
    </citation>
    <scope>NUCLEOTIDE SEQUENCE [LARGE SCALE GENOMIC DNA]</scope>
    <source>
        <strain evidence="2 3">ATCC BAA-789</strain>
    </source>
</reference>